<evidence type="ECO:0000256" key="9">
    <source>
        <dbReference type="HAMAP-Rule" id="MF_01924"/>
    </source>
</evidence>
<organism evidence="11 12">
    <name type="scientific">Primorskyibacter sedentarius</name>
    <dbReference type="NCBI Taxonomy" id="745311"/>
    <lineage>
        <taxon>Bacteria</taxon>
        <taxon>Pseudomonadati</taxon>
        <taxon>Pseudomonadota</taxon>
        <taxon>Alphaproteobacteria</taxon>
        <taxon>Rhodobacterales</taxon>
        <taxon>Roseobacteraceae</taxon>
        <taxon>Primorskyibacter</taxon>
    </lineage>
</organism>
<evidence type="ECO:0000256" key="3">
    <source>
        <dbReference type="ARBA" id="ARBA00022723"/>
    </source>
</evidence>
<dbReference type="GO" id="GO:0006508">
    <property type="term" value="P:proteolysis"/>
    <property type="evidence" value="ECO:0007669"/>
    <property type="project" value="UniProtKB-KW"/>
</dbReference>
<reference evidence="11 12" key="1">
    <citation type="submission" date="2019-03" db="EMBL/GenBank/DDBJ databases">
        <title>Genomic Encyclopedia of Type Strains, Phase IV (KMG-IV): sequencing the most valuable type-strain genomes for metagenomic binning, comparative biology and taxonomic classification.</title>
        <authorList>
            <person name="Goeker M."/>
        </authorList>
    </citation>
    <scope>NUCLEOTIDE SEQUENCE [LARGE SCALE GENOMIC DNA]</scope>
    <source>
        <strain evidence="11 12">DSM 104836</strain>
    </source>
</reference>
<comment type="function">
    <text evidence="9 10">Catalyzes hydrolysis of the D-alanyl-D-alanine dipeptide.</text>
</comment>
<proteinExistence type="inferred from homology"/>
<evidence type="ECO:0000256" key="7">
    <source>
        <dbReference type="ARBA" id="ARBA00023049"/>
    </source>
</evidence>
<dbReference type="PANTHER" id="PTHR43126">
    <property type="entry name" value="D-ALANYL-D-ALANINE DIPEPTIDASE"/>
    <property type="match status" value="1"/>
</dbReference>
<dbReference type="Pfam" id="PF01427">
    <property type="entry name" value="Peptidase_M15"/>
    <property type="match status" value="1"/>
</dbReference>
<keyword evidence="8 10" id="KW-0961">Cell wall biogenesis/degradation</keyword>
<dbReference type="SUPFAM" id="SSF55166">
    <property type="entry name" value="Hedgehog/DD-peptidase"/>
    <property type="match status" value="1"/>
</dbReference>
<keyword evidence="6 9" id="KW-0224">Dipeptidase</keyword>
<evidence type="ECO:0000256" key="5">
    <source>
        <dbReference type="ARBA" id="ARBA00022833"/>
    </source>
</evidence>
<dbReference type="GO" id="GO:0008237">
    <property type="term" value="F:metallopeptidase activity"/>
    <property type="evidence" value="ECO:0007669"/>
    <property type="project" value="UniProtKB-KW"/>
</dbReference>
<feature type="site" description="Transition state stabilizer" evidence="9">
    <location>
        <position position="83"/>
    </location>
</feature>
<dbReference type="Proteomes" id="UP000295696">
    <property type="component" value="Unassembled WGS sequence"/>
</dbReference>
<dbReference type="GO" id="GO:0071555">
    <property type="term" value="P:cell wall organization"/>
    <property type="evidence" value="ECO:0007669"/>
    <property type="project" value="UniProtKB-KW"/>
</dbReference>
<dbReference type="GO" id="GO:0008270">
    <property type="term" value="F:zinc ion binding"/>
    <property type="evidence" value="ECO:0007669"/>
    <property type="project" value="UniProtKB-UniRule"/>
</dbReference>
<evidence type="ECO:0000256" key="4">
    <source>
        <dbReference type="ARBA" id="ARBA00022801"/>
    </source>
</evidence>
<name>A0A4R3JA45_9RHOB</name>
<feature type="binding site" evidence="9">
    <location>
        <position position="132"/>
    </location>
    <ligand>
        <name>Zn(2+)</name>
        <dbReference type="ChEBI" id="CHEBI:29105"/>
        <note>catalytic</note>
    </ligand>
</feature>
<dbReference type="RefSeq" id="WP_132245473.1">
    <property type="nucleotide sequence ID" value="NZ_SLZU01000008.1"/>
</dbReference>
<dbReference type="PANTHER" id="PTHR43126:SF2">
    <property type="entry name" value="D-ALANYL-D-ALANINE DIPEPTIDASE"/>
    <property type="match status" value="1"/>
</dbReference>
<dbReference type="HAMAP" id="MF_01924">
    <property type="entry name" value="A_A_dipeptidase"/>
    <property type="match status" value="1"/>
</dbReference>
<evidence type="ECO:0000256" key="8">
    <source>
        <dbReference type="ARBA" id="ARBA00023316"/>
    </source>
</evidence>
<keyword evidence="4 9" id="KW-0378">Hydrolase</keyword>
<dbReference type="GO" id="GO:0160237">
    <property type="term" value="F:D-Ala-D-Ala dipeptidase activity"/>
    <property type="evidence" value="ECO:0007669"/>
    <property type="project" value="UniProtKB-EC"/>
</dbReference>
<comment type="cofactor">
    <cofactor evidence="9">
        <name>Zn(2+)</name>
        <dbReference type="ChEBI" id="CHEBI:29105"/>
    </cofactor>
    <text evidence="9">Binds 1 zinc ion per subunit.</text>
</comment>
<dbReference type="AlphaFoldDB" id="A0A4R3JA45"/>
<dbReference type="EMBL" id="SLZU01000008">
    <property type="protein sequence ID" value="TCS62829.1"/>
    <property type="molecule type" value="Genomic_DNA"/>
</dbReference>
<evidence type="ECO:0000313" key="12">
    <source>
        <dbReference type="Proteomes" id="UP000295696"/>
    </source>
</evidence>
<evidence type="ECO:0000256" key="2">
    <source>
        <dbReference type="ARBA" id="ARBA00022670"/>
    </source>
</evidence>
<dbReference type="OrthoDB" id="9801430at2"/>
<keyword evidence="12" id="KW-1185">Reference proteome</keyword>
<dbReference type="InterPro" id="IPR000755">
    <property type="entry name" value="A_A_dipeptidase"/>
</dbReference>
<accession>A0A4R3JA45</accession>
<dbReference type="PIRSF" id="PIRSF026671">
    <property type="entry name" value="AA_dipeptidase"/>
    <property type="match status" value="1"/>
</dbReference>
<dbReference type="Gene3D" id="3.30.1380.10">
    <property type="match status" value="1"/>
</dbReference>
<sequence length="231" mass="25818">MLTEKQTALDWGVAQYISAGTSEEPLVPAITCEHWTAQPVDFQNGLAGALPEIWVRKGVYDRLVRAAEALPRGYRLVLLDGWRPKRVQQFLFDNVRRQIELEDPSLTEAEIDRKTLLYAARASDDPVRPSPHITGGAIDVTLSDEEGTILDMGGAFDEASEKSWTAAPVPAAPAERREHLLAAMQHAGFTNLPSEWWHYDYGNWLWAWYSKKSSALYGPVERPSDQKEAAG</sequence>
<feature type="binding site" evidence="9">
    <location>
        <position position="198"/>
    </location>
    <ligand>
        <name>Zn(2+)</name>
        <dbReference type="ChEBI" id="CHEBI:29105"/>
        <note>catalytic</note>
    </ligand>
</feature>
<keyword evidence="2 9" id="KW-0645">Protease</keyword>
<evidence type="ECO:0000256" key="1">
    <source>
        <dbReference type="ARBA" id="ARBA00001362"/>
    </source>
</evidence>
<keyword evidence="3 9" id="KW-0479">Metal-binding</keyword>
<comment type="caution">
    <text evidence="11">The sequence shown here is derived from an EMBL/GenBank/DDBJ whole genome shotgun (WGS) entry which is preliminary data.</text>
</comment>
<comment type="catalytic activity">
    <reaction evidence="1 9 10">
        <text>D-alanyl-D-alanine + H2O = 2 D-alanine</text>
        <dbReference type="Rhea" id="RHEA:20661"/>
        <dbReference type="ChEBI" id="CHEBI:15377"/>
        <dbReference type="ChEBI" id="CHEBI:57416"/>
        <dbReference type="ChEBI" id="CHEBI:57822"/>
        <dbReference type="EC" id="3.4.13.22"/>
    </reaction>
</comment>
<feature type="binding site" evidence="9">
    <location>
        <position position="139"/>
    </location>
    <ligand>
        <name>Zn(2+)</name>
        <dbReference type="ChEBI" id="CHEBI:29105"/>
        <note>catalytic</note>
    </ligand>
</feature>
<dbReference type="EC" id="3.4.13.22" evidence="9 10"/>
<evidence type="ECO:0000313" key="11">
    <source>
        <dbReference type="EMBL" id="TCS62829.1"/>
    </source>
</evidence>
<protein>
    <recommendedName>
        <fullName evidence="9 10">D-alanyl-D-alanine dipeptidase</fullName>
        <shortName evidence="9 10">D-Ala-D-Ala dipeptidase</shortName>
        <ecNumber evidence="9 10">3.4.13.22</ecNumber>
    </recommendedName>
</protein>
<evidence type="ECO:0000256" key="10">
    <source>
        <dbReference type="PIRNR" id="PIRNR026671"/>
    </source>
</evidence>
<keyword evidence="5 9" id="KW-0862">Zinc</keyword>
<comment type="similarity">
    <text evidence="9 10">Belongs to the peptidase M15D family.</text>
</comment>
<gene>
    <name evidence="9" type="primary">ddpX</name>
    <name evidence="11" type="ORF">EDD52_108124</name>
</gene>
<keyword evidence="7 9" id="KW-0482">Metalloprotease</keyword>
<feature type="active site" description="Proton donor/acceptor" evidence="9">
    <location>
        <position position="195"/>
    </location>
</feature>
<evidence type="ECO:0000256" key="6">
    <source>
        <dbReference type="ARBA" id="ARBA00022997"/>
    </source>
</evidence>
<dbReference type="CDD" id="cd14843">
    <property type="entry name" value="D-Ala-D-Ala_dipeptidase_like"/>
    <property type="match status" value="1"/>
</dbReference>
<dbReference type="InterPro" id="IPR009045">
    <property type="entry name" value="Zn_M74/Hedgehog-like"/>
</dbReference>